<protein>
    <submittedName>
        <fullName evidence="4">TetR/AcrR family transcriptional regulator</fullName>
    </submittedName>
</protein>
<evidence type="ECO:0000259" key="3">
    <source>
        <dbReference type="Pfam" id="PF00440"/>
    </source>
</evidence>
<gene>
    <name evidence="4" type="ORF">FNM00_01660</name>
</gene>
<comment type="caution">
    <text evidence="4">The sequence shown here is derived from an EMBL/GenBank/DDBJ whole genome shotgun (WGS) entry which is preliminary data.</text>
</comment>
<dbReference type="OrthoDB" id="4823039at2"/>
<name>A0A554SPP4_9ACTN</name>
<dbReference type="AlphaFoldDB" id="A0A554SPP4"/>
<evidence type="ECO:0000313" key="4">
    <source>
        <dbReference type="EMBL" id="TSD68327.1"/>
    </source>
</evidence>
<keyword evidence="5" id="KW-1185">Reference proteome</keyword>
<feature type="domain" description="HTH tetR-type" evidence="3">
    <location>
        <begin position="36"/>
        <end position="68"/>
    </location>
</feature>
<evidence type="ECO:0000256" key="2">
    <source>
        <dbReference type="SAM" id="MobiDB-lite"/>
    </source>
</evidence>
<dbReference type="EMBL" id="VLNT01000001">
    <property type="protein sequence ID" value="TSD68327.1"/>
    <property type="molecule type" value="Genomic_DNA"/>
</dbReference>
<evidence type="ECO:0000313" key="5">
    <source>
        <dbReference type="Proteomes" id="UP000316988"/>
    </source>
</evidence>
<reference evidence="4 5" key="1">
    <citation type="submission" date="2019-07" db="EMBL/GenBank/DDBJ databases">
        <authorList>
            <person name="Zhao L.H."/>
        </authorList>
    </citation>
    <scope>NUCLEOTIDE SEQUENCE [LARGE SCALE GENOMIC DNA]</scope>
    <source>
        <strain evidence="4 5">Co35</strain>
    </source>
</reference>
<dbReference type="GO" id="GO:0003677">
    <property type="term" value="F:DNA binding"/>
    <property type="evidence" value="ECO:0007669"/>
    <property type="project" value="UniProtKB-KW"/>
</dbReference>
<dbReference type="InterPro" id="IPR001647">
    <property type="entry name" value="HTH_TetR"/>
</dbReference>
<feature type="region of interest" description="Disordered" evidence="2">
    <location>
        <begin position="1"/>
        <end position="27"/>
    </location>
</feature>
<sequence length="221" mass="24251">MLRQEPSGETVSDVRPRRTYSSPRREAEAAATRRRIVEAAHRLFVRDGYGLTTVRDIAVEAGVSVPTVRINGPKPALLLAAYEMALAGVEDFISLNDTAAMGTILATRDRASLIEAYAGFMAAALERMAELTLRIRSAADADAEVRELYLRIDERRVRSIHEGVALLASTGMVPVEEVEHVETMVGLLVSADTYLHLRAAGWDDGRYRSWLIDELTALVAG</sequence>
<keyword evidence="1" id="KW-0238">DNA-binding</keyword>
<dbReference type="Gene3D" id="1.10.357.10">
    <property type="entry name" value="Tetracycline Repressor, domain 2"/>
    <property type="match status" value="1"/>
</dbReference>
<dbReference type="Proteomes" id="UP000316988">
    <property type="component" value="Unassembled WGS sequence"/>
</dbReference>
<dbReference type="InterPro" id="IPR009057">
    <property type="entry name" value="Homeodomain-like_sf"/>
</dbReference>
<dbReference type="SUPFAM" id="SSF46689">
    <property type="entry name" value="Homeodomain-like"/>
    <property type="match status" value="1"/>
</dbReference>
<proteinExistence type="predicted"/>
<accession>A0A554SPP4</accession>
<organism evidence="4 5">
    <name type="scientific">Aeromicrobium piscarium</name>
    <dbReference type="NCBI Taxonomy" id="2590901"/>
    <lineage>
        <taxon>Bacteria</taxon>
        <taxon>Bacillati</taxon>
        <taxon>Actinomycetota</taxon>
        <taxon>Actinomycetes</taxon>
        <taxon>Propionibacteriales</taxon>
        <taxon>Nocardioidaceae</taxon>
        <taxon>Aeromicrobium</taxon>
    </lineage>
</organism>
<evidence type="ECO:0000256" key="1">
    <source>
        <dbReference type="ARBA" id="ARBA00023125"/>
    </source>
</evidence>
<dbReference type="Pfam" id="PF00440">
    <property type="entry name" value="TetR_N"/>
    <property type="match status" value="1"/>
</dbReference>